<feature type="compositionally biased region" description="Basic and acidic residues" evidence="5">
    <location>
        <begin position="78"/>
        <end position="108"/>
    </location>
</feature>
<keyword evidence="3" id="KW-0202">Cytokine</keyword>
<dbReference type="PANTHER" id="PTHR11471:SF13">
    <property type="entry name" value="TNF FAMILY PROFILE DOMAIN-CONTAINING PROTEIN"/>
    <property type="match status" value="1"/>
</dbReference>
<dbReference type="PANTHER" id="PTHR11471">
    <property type="entry name" value="TUMOR NECROSIS FACTOR FAMILY MEMBER"/>
    <property type="match status" value="1"/>
</dbReference>
<dbReference type="GO" id="GO:0005615">
    <property type="term" value="C:extracellular space"/>
    <property type="evidence" value="ECO:0007669"/>
    <property type="project" value="UniProtKB-KW"/>
</dbReference>
<evidence type="ECO:0000313" key="9">
    <source>
        <dbReference type="Proteomes" id="UP000593567"/>
    </source>
</evidence>
<gene>
    <name evidence="8" type="ORF">EB796_000174</name>
</gene>
<evidence type="ECO:0000259" key="7">
    <source>
        <dbReference type="Pfam" id="PF00229"/>
    </source>
</evidence>
<dbReference type="GO" id="GO:0005125">
    <property type="term" value="F:cytokine activity"/>
    <property type="evidence" value="ECO:0007669"/>
    <property type="project" value="UniProtKB-KW"/>
</dbReference>
<sequence>MQKPTNIKADMKDHSVKRDGRDNCAVCVLFTIFLVFVFMFVMICIGVVYIQNLQTNLVNLEKRVRDLEKQSSKQTTFKSEDNSAEKATLRVKRNTHDQDEGEDDHTRLEHHGIPTHHIAYIYGDPKKVKEHVLRKDSSYRFTRDMSDEAKSECGNSYFSKARWMSNSHHSSENYELLNEGKISVKKAGLYIVHASIHFSDLERRDSPHYGVYKTAYNDNSTTLISKCVVTMFEDPKDDVLGVYPCQAWQLVPLKQGDLVYLRISGYTWFRVEKETFHLALIRLNKEEIE</sequence>
<dbReference type="Gene3D" id="2.60.120.40">
    <property type="match status" value="1"/>
</dbReference>
<evidence type="ECO:0000256" key="3">
    <source>
        <dbReference type="ARBA" id="ARBA00022514"/>
    </source>
</evidence>
<name>A0A7J7KTQ0_BUGNE</name>
<dbReference type="Proteomes" id="UP000593567">
    <property type="component" value="Unassembled WGS sequence"/>
</dbReference>
<dbReference type="InterPro" id="IPR008983">
    <property type="entry name" value="Tumour_necrosis_fac-like_dom"/>
</dbReference>
<dbReference type="Pfam" id="PF00229">
    <property type="entry name" value="TNF"/>
    <property type="match status" value="1"/>
</dbReference>
<keyword evidence="4 6" id="KW-0472">Membrane</keyword>
<feature type="region of interest" description="Disordered" evidence="5">
    <location>
        <begin position="69"/>
        <end position="108"/>
    </location>
</feature>
<protein>
    <recommendedName>
        <fullName evidence="7">THD domain-containing protein</fullName>
    </recommendedName>
</protein>
<evidence type="ECO:0000256" key="4">
    <source>
        <dbReference type="ARBA" id="ARBA00023136"/>
    </source>
</evidence>
<accession>A0A7J7KTQ0</accession>
<dbReference type="GO" id="GO:0006955">
    <property type="term" value="P:immune response"/>
    <property type="evidence" value="ECO:0007669"/>
    <property type="project" value="InterPro"/>
</dbReference>
<organism evidence="8 9">
    <name type="scientific">Bugula neritina</name>
    <name type="common">Brown bryozoan</name>
    <name type="synonym">Sertularia neritina</name>
    <dbReference type="NCBI Taxonomy" id="10212"/>
    <lineage>
        <taxon>Eukaryota</taxon>
        <taxon>Metazoa</taxon>
        <taxon>Spiralia</taxon>
        <taxon>Lophotrochozoa</taxon>
        <taxon>Bryozoa</taxon>
        <taxon>Gymnolaemata</taxon>
        <taxon>Cheilostomatida</taxon>
        <taxon>Flustrina</taxon>
        <taxon>Buguloidea</taxon>
        <taxon>Bugulidae</taxon>
        <taxon>Bugula</taxon>
    </lineage>
</organism>
<feature type="domain" description="THD" evidence="7">
    <location>
        <begin position="162"/>
        <end position="274"/>
    </location>
</feature>
<keyword evidence="6" id="KW-0812">Transmembrane</keyword>
<evidence type="ECO:0000313" key="8">
    <source>
        <dbReference type="EMBL" id="KAF6041519.1"/>
    </source>
</evidence>
<dbReference type="InterPro" id="IPR006052">
    <property type="entry name" value="TNF_dom"/>
</dbReference>
<comment type="caution">
    <text evidence="8">The sequence shown here is derived from an EMBL/GenBank/DDBJ whole genome shotgun (WGS) entry which is preliminary data.</text>
</comment>
<dbReference type="GO" id="GO:0016020">
    <property type="term" value="C:membrane"/>
    <property type="evidence" value="ECO:0007669"/>
    <property type="project" value="UniProtKB-SubCell"/>
</dbReference>
<comment type="subcellular location">
    <subcellularLocation>
        <location evidence="1">Membrane</location>
    </subcellularLocation>
</comment>
<evidence type="ECO:0000256" key="5">
    <source>
        <dbReference type="SAM" id="MobiDB-lite"/>
    </source>
</evidence>
<dbReference type="AlphaFoldDB" id="A0A7J7KTQ0"/>
<comment type="similarity">
    <text evidence="2">Belongs to the tumor necrosis factor family.</text>
</comment>
<evidence type="ECO:0000256" key="1">
    <source>
        <dbReference type="ARBA" id="ARBA00004370"/>
    </source>
</evidence>
<proteinExistence type="inferred from homology"/>
<reference evidence="8" key="1">
    <citation type="submission" date="2020-06" db="EMBL/GenBank/DDBJ databases">
        <title>Draft genome of Bugula neritina, a colonial animal packing powerful symbionts and potential medicines.</title>
        <authorList>
            <person name="Rayko M."/>
        </authorList>
    </citation>
    <scope>NUCLEOTIDE SEQUENCE [LARGE SCALE GENOMIC DNA]</scope>
    <source>
        <strain evidence="8">Kwan_BN1</strain>
    </source>
</reference>
<keyword evidence="6" id="KW-1133">Transmembrane helix</keyword>
<evidence type="ECO:0000256" key="2">
    <source>
        <dbReference type="ARBA" id="ARBA00008670"/>
    </source>
</evidence>
<feature type="transmembrane region" description="Helical" evidence="6">
    <location>
        <begin position="24"/>
        <end position="50"/>
    </location>
</feature>
<dbReference type="GO" id="GO:0005164">
    <property type="term" value="F:tumor necrosis factor receptor binding"/>
    <property type="evidence" value="ECO:0007669"/>
    <property type="project" value="InterPro"/>
</dbReference>
<dbReference type="EMBL" id="VXIV02000031">
    <property type="protein sequence ID" value="KAF6041519.1"/>
    <property type="molecule type" value="Genomic_DNA"/>
</dbReference>
<keyword evidence="9" id="KW-1185">Reference proteome</keyword>
<dbReference type="SUPFAM" id="SSF49842">
    <property type="entry name" value="TNF-like"/>
    <property type="match status" value="1"/>
</dbReference>
<evidence type="ECO:0000256" key="6">
    <source>
        <dbReference type="SAM" id="Phobius"/>
    </source>
</evidence>